<reference evidence="4" key="1">
    <citation type="submission" date="2017-09" db="EMBL/GenBank/DDBJ databases">
        <authorList>
            <person name="Varghese N."/>
            <person name="Submissions S."/>
        </authorList>
    </citation>
    <scope>NUCLEOTIDE SEQUENCE [LARGE SCALE GENOMIC DNA]</scope>
    <source>
        <strain evidence="4">CGMCC 1.8913</strain>
    </source>
</reference>
<organism evidence="3 4">
    <name type="scientific">Terribacillus aidingensis</name>
    <dbReference type="NCBI Taxonomy" id="586416"/>
    <lineage>
        <taxon>Bacteria</taxon>
        <taxon>Bacillati</taxon>
        <taxon>Bacillota</taxon>
        <taxon>Bacilli</taxon>
        <taxon>Bacillales</taxon>
        <taxon>Bacillaceae</taxon>
        <taxon>Terribacillus</taxon>
    </lineage>
</organism>
<evidence type="ECO:0000256" key="1">
    <source>
        <dbReference type="SAM" id="Phobius"/>
    </source>
</evidence>
<feature type="domain" description="Cyanobacterial TRADD-N associated 2 transmembrane" evidence="2">
    <location>
        <begin position="6"/>
        <end position="57"/>
    </location>
</feature>
<evidence type="ECO:0000313" key="4">
    <source>
        <dbReference type="Proteomes" id="UP000219356"/>
    </source>
</evidence>
<dbReference type="EMBL" id="OBEK01000001">
    <property type="protein sequence ID" value="SNZ02891.1"/>
    <property type="molecule type" value="Genomic_DNA"/>
</dbReference>
<protein>
    <recommendedName>
        <fullName evidence="2">Cyanobacterial TRADD-N associated 2 transmembrane domain-containing protein</fullName>
    </recommendedName>
</protein>
<dbReference type="Proteomes" id="UP000219356">
    <property type="component" value="Unassembled WGS sequence"/>
</dbReference>
<dbReference type="Pfam" id="PF20712">
    <property type="entry name" value="CyanoTRADDas_TM"/>
    <property type="match status" value="1"/>
</dbReference>
<keyword evidence="1" id="KW-1133">Transmembrane helix</keyword>
<accession>A0A285N591</accession>
<gene>
    <name evidence="3" type="ORF">SAMN05421503_0222</name>
</gene>
<sequence>MLKKNALYIIFLGLICILAGIGIMIWATDKFYLGIAFAALGLIYGLAGMLLYRKVKKKESKPQEQSEQ</sequence>
<feature type="transmembrane region" description="Helical" evidence="1">
    <location>
        <begin position="32"/>
        <end position="52"/>
    </location>
</feature>
<keyword evidence="1" id="KW-0472">Membrane</keyword>
<evidence type="ECO:0000313" key="3">
    <source>
        <dbReference type="EMBL" id="SNZ02891.1"/>
    </source>
</evidence>
<feature type="transmembrane region" description="Helical" evidence="1">
    <location>
        <begin position="7"/>
        <end position="26"/>
    </location>
</feature>
<proteinExistence type="predicted"/>
<name>A0A285N591_9BACI</name>
<dbReference type="InterPro" id="IPR048567">
    <property type="entry name" value="CyanoTRADDas_TM"/>
</dbReference>
<keyword evidence="4" id="KW-1185">Reference proteome</keyword>
<dbReference type="AlphaFoldDB" id="A0A285N591"/>
<dbReference type="STRING" id="586416.GZ22_12790"/>
<evidence type="ECO:0000259" key="2">
    <source>
        <dbReference type="Pfam" id="PF20712"/>
    </source>
</evidence>
<keyword evidence="1" id="KW-0812">Transmembrane</keyword>
<dbReference type="RefSeq" id="WP_097038451.1">
    <property type="nucleotide sequence ID" value="NZ_OBEK01000001.1"/>
</dbReference>